<dbReference type="PROSITE" id="PS50055">
    <property type="entry name" value="TYR_PHOSPHATASE_PTP"/>
    <property type="match status" value="2"/>
</dbReference>
<evidence type="ECO:0000256" key="3">
    <source>
        <dbReference type="ARBA" id="ARBA00022801"/>
    </source>
</evidence>
<evidence type="ECO:0000313" key="7">
    <source>
        <dbReference type="Ensembl" id="ENSCINP00000002247.3"/>
    </source>
</evidence>
<dbReference type="InterPro" id="IPR003595">
    <property type="entry name" value="Tyr_Pase_cat"/>
</dbReference>
<dbReference type="EC" id="3.1.3.48" evidence="2"/>
<dbReference type="InterPro" id="IPR016130">
    <property type="entry name" value="Tyr_Pase_AS"/>
</dbReference>
<dbReference type="FunFam" id="3.90.190.10:FF:000145">
    <property type="entry name" value="receptor-type tyrosine-protein phosphatase epsilon-like isoform X1"/>
    <property type="match status" value="1"/>
</dbReference>
<dbReference type="PROSITE" id="PS00383">
    <property type="entry name" value="TYR_PHOSPHATASE_1"/>
    <property type="match status" value="1"/>
</dbReference>
<sequence>MIWEVESTIIVMLTNPVENDKKKCHKYWPDCNKDKCFTSLHVTCTSDETFGCFIKRTFQVNCFDESRVITQFHYTTWPDHSVPHVTSGLHRFKQAVQDEHADGNRPIVVHCSAGAGRTGTFIAFDSLCMEMKESSTINVYETVLSLRKQRMEMVQTQKQYKLLYKLSAEVHVLGSSDILLMNIEAKVKELERKDGKESGFALELQKLESLQFEEHQLEYADDHSRITPGVIGSASYYNASYIEGYGQNELQFIAAKGPTKHTKENFWSALLSNQVHTIVSLRTIDEENNHRWFPTLESPCLKYCDVTINLLEEVETGSDVIERKLEICQGKSLKLEMDFYQLVSWSVDTVPNNAQDVIQLIKKIQESRNDKKGKVVVYCSDGGSRTGALLCVLNLMERAKVEGKVDVVRELNDMRSMRRGMVCSELLYRYIYYCMMEFAASFSAYANFKG</sequence>
<feature type="domain" description="Tyrosine specific protein phosphatases" evidence="6">
    <location>
        <begin position="355"/>
        <end position="429"/>
    </location>
</feature>
<dbReference type="FunFam" id="3.90.190.10:FF:000224">
    <property type="entry name" value="receptor Tyrosine phosphatase-like"/>
    <property type="match status" value="1"/>
</dbReference>
<evidence type="ECO:0000256" key="4">
    <source>
        <dbReference type="ARBA" id="ARBA00022912"/>
    </source>
</evidence>
<feature type="domain" description="Tyrosine specific protein phosphatases" evidence="6">
    <location>
        <begin position="90"/>
        <end position="161"/>
    </location>
</feature>
<evidence type="ECO:0000259" key="6">
    <source>
        <dbReference type="PROSITE" id="PS50056"/>
    </source>
</evidence>
<keyword evidence="3" id="KW-0378">Hydrolase</keyword>
<dbReference type="CDD" id="cd00047">
    <property type="entry name" value="PTPc"/>
    <property type="match status" value="2"/>
</dbReference>
<dbReference type="AlphaFoldDB" id="F6WAH3"/>
<evidence type="ECO:0000259" key="5">
    <source>
        <dbReference type="PROSITE" id="PS50055"/>
    </source>
</evidence>
<dbReference type="PANTHER" id="PTHR19134">
    <property type="entry name" value="RECEPTOR-TYPE TYROSINE-PROTEIN PHOSPHATASE"/>
    <property type="match status" value="1"/>
</dbReference>
<name>F6WAH3_CIOIN</name>
<reference evidence="8" key="1">
    <citation type="journal article" date="2002" name="Science">
        <title>The draft genome of Ciona intestinalis: insights into chordate and vertebrate origins.</title>
        <authorList>
            <person name="Dehal P."/>
            <person name="Satou Y."/>
            <person name="Campbell R.K."/>
            <person name="Chapman J."/>
            <person name="Degnan B."/>
            <person name="De Tomaso A."/>
            <person name="Davidson B."/>
            <person name="Di Gregorio A."/>
            <person name="Gelpke M."/>
            <person name="Goodstein D.M."/>
            <person name="Harafuji N."/>
            <person name="Hastings K.E."/>
            <person name="Ho I."/>
            <person name="Hotta K."/>
            <person name="Huang W."/>
            <person name="Kawashima T."/>
            <person name="Lemaire P."/>
            <person name="Martinez D."/>
            <person name="Meinertzhagen I.A."/>
            <person name="Necula S."/>
            <person name="Nonaka M."/>
            <person name="Putnam N."/>
            <person name="Rash S."/>
            <person name="Saiga H."/>
            <person name="Satake M."/>
            <person name="Terry A."/>
            <person name="Yamada L."/>
            <person name="Wang H.G."/>
            <person name="Awazu S."/>
            <person name="Azumi K."/>
            <person name="Boore J."/>
            <person name="Branno M."/>
            <person name="Chin-Bow S."/>
            <person name="DeSantis R."/>
            <person name="Doyle S."/>
            <person name="Francino P."/>
            <person name="Keys D.N."/>
            <person name="Haga S."/>
            <person name="Hayashi H."/>
            <person name="Hino K."/>
            <person name="Imai K.S."/>
            <person name="Inaba K."/>
            <person name="Kano S."/>
            <person name="Kobayashi K."/>
            <person name="Kobayashi M."/>
            <person name="Lee B.I."/>
            <person name="Makabe K.W."/>
            <person name="Manohar C."/>
            <person name="Matassi G."/>
            <person name="Medina M."/>
            <person name="Mochizuki Y."/>
            <person name="Mount S."/>
            <person name="Morishita T."/>
            <person name="Miura S."/>
            <person name="Nakayama A."/>
            <person name="Nishizaka S."/>
            <person name="Nomoto H."/>
            <person name="Ohta F."/>
            <person name="Oishi K."/>
            <person name="Rigoutsos I."/>
            <person name="Sano M."/>
            <person name="Sasaki A."/>
            <person name="Sasakura Y."/>
            <person name="Shoguchi E."/>
            <person name="Shin-i T."/>
            <person name="Spagnuolo A."/>
            <person name="Stainier D."/>
            <person name="Suzuki M.M."/>
            <person name="Tassy O."/>
            <person name="Takatori N."/>
            <person name="Tokuoka M."/>
            <person name="Yagi K."/>
            <person name="Yoshizaki F."/>
            <person name="Wada S."/>
            <person name="Zhang C."/>
            <person name="Hyatt P.D."/>
            <person name="Larimer F."/>
            <person name="Detter C."/>
            <person name="Doggett N."/>
            <person name="Glavina T."/>
            <person name="Hawkins T."/>
            <person name="Richardson P."/>
            <person name="Lucas S."/>
            <person name="Kohara Y."/>
            <person name="Levine M."/>
            <person name="Satoh N."/>
            <person name="Rokhsar D.S."/>
        </authorList>
    </citation>
    <scope>NUCLEOTIDE SEQUENCE [LARGE SCALE GENOMIC DNA]</scope>
</reference>
<gene>
    <name evidence="7" type="primary">LOC100186065</name>
</gene>
<dbReference type="InterPro" id="IPR050348">
    <property type="entry name" value="Protein-Tyr_Phosphatase"/>
</dbReference>
<evidence type="ECO:0000256" key="1">
    <source>
        <dbReference type="ARBA" id="ARBA00009580"/>
    </source>
</evidence>
<keyword evidence="4" id="KW-0904">Protein phosphatase</keyword>
<reference evidence="7" key="3">
    <citation type="submission" date="2025-09" db="UniProtKB">
        <authorList>
            <consortium name="Ensembl"/>
        </authorList>
    </citation>
    <scope>IDENTIFICATION</scope>
</reference>
<dbReference type="InterPro" id="IPR029021">
    <property type="entry name" value="Prot-tyrosine_phosphatase-like"/>
</dbReference>
<evidence type="ECO:0000256" key="2">
    <source>
        <dbReference type="ARBA" id="ARBA00013064"/>
    </source>
</evidence>
<dbReference type="GO" id="GO:0007165">
    <property type="term" value="P:signal transduction"/>
    <property type="evidence" value="ECO:0000318"/>
    <property type="project" value="GO_Central"/>
</dbReference>
<dbReference type="Ensembl" id="ENSCINT00000002247.3">
    <property type="protein sequence ID" value="ENSCINP00000002247.3"/>
    <property type="gene ID" value="ENSCING00000001184.3"/>
</dbReference>
<dbReference type="InParanoid" id="F6WAH3"/>
<dbReference type="GeneTree" id="ENSGT00940000168318"/>
<dbReference type="HOGENOM" id="CLU_001645_8_0_1"/>
<keyword evidence="8" id="KW-1185">Reference proteome</keyword>
<evidence type="ECO:0000313" key="8">
    <source>
        <dbReference type="Proteomes" id="UP000008144"/>
    </source>
</evidence>
<protein>
    <recommendedName>
        <fullName evidence="2">protein-tyrosine-phosphatase</fullName>
        <ecNumber evidence="2">3.1.3.48</ecNumber>
    </recommendedName>
</protein>
<dbReference type="PRINTS" id="PR00700">
    <property type="entry name" value="PRTYPHPHTASE"/>
</dbReference>
<dbReference type="PROSITE" id="PS50056">
    <property type="entry name" value="TYR_PHOSPHATASE_2"/>
    <property type="match status" value="2"/>
</dbReference>
<dbReference type="Pfam" id="PF00102">
    <property type="entry name" value="Y_phosphatase"/>
    <property type="match status" value="2"/>
</dbReference>
<dbReference type="Proteomes" id="UP000008144">
    <property type="component" value="Unassembled WGS sequence"/>
</dbReference>
<proteinExistence type="inferred from homology"/>
<feature type="domain" description="Tyrosine-protein phosphatase" evidence="5">
    <location>
        <begin position="217"/>
        <end position="438"/>
    </location>
</feature>
<comment type="similarity">
    <text evidence="1">Belongs to the protein-tyrosine phosphatase family.</text>
</comment>
<dbReference type="SMART" id="SM00404">
    <property type="entry name" value="PTPc_motif"/>
    <property type="match status" value="2"/>
</dbReference>
<reference evidence="7" key="2">
    <citation type="submission" date="2025-08" db="UniProtKB">
        <authorList>
            <consortium name="Ensembl"/>
        </authorList>
    </citation>
    <scope>IDENTIFICATION</scope>
</reference>
<feature type="domain" description="Tyrosine-protein phosphatase" evidence="5">
    <location>
        <begin position="1"/>
        <end position="170"/>
    </location>
</feature>
<dbReference type="SMART" id="SM00194">
    <property type="entry name" value="PTPc"/>
    <property type="match status" value="2"/>
</dbReference>
<dbReference type="OMA" id="IWEVEST"/>
<dbReference type="Gene3D" id="3.90.190.10">
    <property type="entry name" value="Protein tyrosine phosphatase superfamily"/>
    <property type="match status" value="2"/>
</dbReference>
<accession>F6WAH3</accession>
<dbReference type="InterPro" id="IPR000242">
    <property type="entry name" value="PTP_cat"/>
</dbReference>
<organism evidence="7 8">
    <name type="scientific">Ciona intestinalis</name>
    <name type="common">Transparent sea squirt</name>
    <name type="synonym">Ascidia intestinalis</name>
    <dbReference type="NCBI Taxonomy" id="7719"/>
    <lineage>
        <taxon>Eukaryota</taxon>
        <taxon>Metazoa</taxon>
        <taxon>Chordata</taxon>
        <taxon>Tunicata</taxon>
        <taxon>Ascidiacea</taxon>
        <taxon>Phlebobranchia</taxon>
        <taxon>Cionidae</taxon>
        <taxon>Ciona</taxon>
    </lineage>
</organism>
<dbReference type="SUPFAM" id="SSF52799">
    <property type="entry name" value="(Phosphotyrosine protein) phosphatases II"/>
    <property type="match status" value="2"/>
</dbReference>
<dbReference type="InterPro" id="IPR000387">
    <property type="entry name" value="Tyr_Pase_dom"/>
</dbReference>
<dbReference type="GO" id="GO:0004725">
    <property type="term" value="F:protein tyrosine phosphatase activity"/>
    <property type="evidence" value="ECO:0000318"/>
    <property type="project" value="GO_Central"/>
</dbReference>
<dbReference type="PANTHER" id="PTHR19134:SF527">
    <property type="entry name" value="TYROSINE-PROTEIN PHOSPHATASE NON-RECEPTOR TYPE 7"/>
    <property type="match status" value="1"/>
</dbReference>